<gene>
    <name evidence="2" type="ORF">DAERI_060112</name>
</gene>
<evidence type="ECO:0000313" key="2">
    <source>
        <dbReference type="EMBL" id="GBF05852.1"/>
    </source>
</evidence>
<sequence length="193" mass="20120">MTAPEPNPKPADAPATTETPSPNAPAFVDRSAAREIARLTGLLEASEAKNTTLQQRVQDLEGQVDSTKQQEMEQRIAALEAENGTLKGENESLKGEAARSTQLAALAGKVRDPEAALRLLTDDLKDKDGNPDVEKIIGRYAFLAPEGVSTATAPNGGGGLQTSAPTNLDRAVESKDATAINAAFDAELKGAAS</sequence>
<proteinExistence type="predicted"/>
<evidence type="ECO:0000256" key="1">
    <source>
        <dbReference type="SAM" id="MobiDB-lite"/>
    </source>
</evidence>
<accession>A0A2I9CVC3</accession>
<evidence type="ECO:0008006" key="4">
    <source>
        <dbReference type="Google" id="ProtNLM"/>
    </source>
</evidence>
<dbReference type="OrthoDB" id="9948878at2"/>
<reference evidence="3" key="1">
    <citation type="submission" date="2018-01" db="EMBL/GenBank/DDBJ databases">
        <title>Draft Genome Sequence of the Radioresistant Bacterium Deinococcus aerius TR0125, Isolated from the Higher Atmosphere above Japan.</title>
        <authorList>
            <person name="Satoh K."/>
            <person name="Arai H."/>
            <person name="Sanzen T."/>
            <person name="Kawaguchi Y."/>
            <person name="Hayashi H."/>
            <person name="Yokobori S."/>
            <person name="Yamagishi A."/>
            <person name="Oono Y."/>
            <person name="Narumi I."/>
        </authorList>
    </citation>
    <scope>NUCLEOTIDE SEQUENCE [LARGE SCALE GENOMIC DNA]</scope>
    <source>
        <strain evidence="3">TR0125</strain>
    </source>
</reference>
<dbReference type="EMBL" id="BFAG01000006">
    <property type="protein sequence ID" value="GBF05852.1"/>
    <property type="molecule type" value="Genomic_DNA"/>
</dbReference>
<dbReference type="Proteomes" id="UP000236569">
    <property type="component" value="Unassembled WGS sequence"/>
</dbReference>
<dbReference type="AlphaFoldDB" id="A0A2I9CVC3"/>
<feature type="compositionally biased region" description="Pro residues" evidence="1">
    <location>
        <begin position="1"/>
        <end position="11"/>
    </location>
</feature>
<protein>
    <recommendedName>
        <fullName evidence="4">Scaffolding protein</fullName>
    </recommendedName>
</protein>
<keyword evidence="3" id="KW-1185">Reference proteome</keyword>
<evidence type="ECO:0000313" key="3">
    <source>
        <dbReference type="Proteomes" id="UP000236569"/>
    </source>
</evidence>
<dbReference type="RefSeq" id="WP_103129268.1">
    <property type="nucleotide sequence ID" value="NZ_BFAG01000006.1"/>
</dbReference>
<organism evidence="2 3">
    <name type="scientific">Deinococcus aerius</name>
    <dbReference type="NCBI Taxonomy" id="200253"/>
    <lineage>
        <taxon>Bacteria</taxon>
        <taxon>Thermotogati</taxon>
        <taxon>Deinococcota</taxon>
        <taxon>Deinococci</taxon>
        <taxon>Deinococcales</taxon>
        <taxon>Deinococcaceae</taxon>
        <taxon>Deinococcus</taxon>
    </lineage>
</organism>
<feature type="compositionally biased region" description="Polar residues" evidence="1">
    <location>
        <begin position="48"/>
        <end position="57"/>
    </location>
</feature>
<feature type="region of interest" description="Disordered" evidence="1">
    <location>
        <begin position="1"/>
        <end position="32"/>
    </location>
</feature>
<name>A0A2I9CVC3_9DEIO</name>
<comment type="caution">
    <text evidence="2">The sequence shown here is derived from an EMBL/GenBank/DDBJ whole genome shotgun (WGS) entry which is preliminary data.</text>
</comment>
<feature type="region of interest" description="Disordered" evidence="1">
    <location>
        <begin position="44"/>
        <end position="73"/>
    </location>
</feature>